<evidence type="ECO:0000313" key="2">
    <source>
        <dbReference type="EnsemblPlants" id="KEH35188"/>
    </source>
</evidence>
<dbReference type="EnsemblPlants" id="KEH35188">
    <property type="protein sequence ID" value="KEH35188"/>
    <property type="gene ID" value="MTR_3g081460"/>
</dbReference>
<dbReference type="HOGENOM" id="CLU_2430387_0_0_1"/>
<sequence>MSFLDGISDGFGTGFTELSHGIRTKMRFRTEFGQIGRCPKKPRRKSYFHPKFRPKYISDGFRTVFAQTQLWDIGLNFKRILDGIELNFRRN</sequence>
<reference evidence="1 3" key="2">
    <citation type="journal article" date="2014" name="BMC Genomics">
        <title>An improved genome release (version Mt4.0) for the model legume Medicago truncatula.</title>
        <authorList>
            <person name="Tang H."/>
            <person name="Krishnakumar V."/>
            <person name="Bidwell S."/>
            <person name="Rosen B."/>
            <person name="Chan A."/>
            <person name="Zhou S."/>
            <person name="Gentzbittel L."/>
            <person name="Childs K.L."/>
            <person name="Yandell M."/>
            <person name="Gundlach H."/>
            <person name="Mayer K.F."/>
            <person name="Schwartz D.C."/>
            <person name="Town C.D."/>
        </authorList>
    </citation>
    <scope>GENOME REANNOTATION</scope>
    <source>
        <strain evidence="1">A17</strain>
        <strain evidence="2 3">cv. Jemalong A17</strain>
    </source>
</reference>
<keyword evidence="3" id="KW-1185">Reference proteome</keyword>
<gene>
    <name evidence="1" type="ordered locus">MTR_3g081460</name>
</gene>
<accession>A0A072V1D0</accession>
<dbReference type="Proteomes" id="UP000002051">
    <property type="component" value="Chromosome 3"/>
</dbReference>
<protein>
    <submittedName>
        <fullName evidence="1 2">Uncharacterized protein</fullName>
    </submittedName>
</protein>
<organism evidence="1 3">
    <name type="scientific">Medicago truncatula</name>
    <name type="common">Barrel medic</name>
    <name type="synonym">Medicago tribuloides</name>
    <dbReference type="NCBI Taxonomy" id="3880"/>
    <lineage>
        <taxon>Eukaryota</taxon>
        <taxon>Viridiplantae</taxon>
        <taxon>Streptophyta</taxon>
        <taxon>Embryophyta</taxon>
        <taxon>Tracheophyta</taxon>
        <taxon>Spermatophyta</taxon>
        <taxon>Magnoliopsida</taxon>
        <taxon>eudicotyledons</taxon>
        <taxon>Gunneridae</taxon>
        <taxon>Pentapetalae</taxon>
        <taxon>rosids</taxon>
        <taxon>fabids</taxon>
        <taxon>Fabales</taxon>
        <taxon>Fabaceae</taxon>
        <taxon>Papilionoideae</taxon>
        <taxon>50 kb inversion clade</taxon>
        <taxon>NPAAA clade</taxon>
        <taxon>Hologalegina</taxon>
        <taxon>IRL clade</taxon>
        <taxon>Trifolieae</taxon>
        <taxon>Medicago</taxon>
    </lineage>
</organism>
<evidence type="ECO:0000313" key="3">
    <source>
        <dbReference type="Proteomes" id="UP000002051"/>
    </source>
</evidence>
<name>A0A072V1D0_MEDTR</name>
<dbReference type="AlphaFoldDB" id="A0A072V1D0"/>
<reference evidence="1 3" key="1">
    <citation type="journal article" date="2011" name="Nature">
        <title>The Medicago genome provides insight into the evolution of rhizobial symbioses.</title>
        <authorList>
            <person name="Young N.D."/>
            <person name="Debelle F."/>
            <person name="Oldroyd G.E."/>
            <person name="Geurts R."/>
            <person name="Cannon S.B."/>
            <person name="Udvardi M.K."/>
            <person name="Benedito V.A."/>
            <person name="Mayer K.F."/>
            <person name="Gouzy J."/>
            <person name="Schoof H."/>
            <person name="Van de Peer Y."/>
            <person name="Proost S."/>
            <person name="Cook D.R."/>
            <person name="Meyers B.C."/>
            <person name="Spannagl M."/>
            <person name="Cheung F."/>
            <person name="De Mita S."/>
            <person name="Krishnakumar V."/>
            <person name="Gundlach H."/>
            <person name="Zhou S."/>
            <person name="Mudge J."/>
            <person name="Bharti A.K."/>
            <person name="Murray J.D."/>
            <person name="Naoumkina M.A."/>
            <person name="Rosen B."/>
            <person name="Silverstein K.A."/>
            <person name="Tang H."/>
            <person name="Rombauts S."/>
            <person name="Zhao P.X."/>
            <person name="Zhou P."/>
            <person name="Barbe V."/>
            <person name="Bardou P."/>
            <person name="Bechner M."/>
            <person name="Bellec A."/>
            <person name="Berger A."/>
            <person name="Berges H."/>
            <person name="Bidwell S."/>
            <person name="Bisseling T."/>
            <person name="Choisne N."/>
            <person name="Couloux A."/>
            <person name="Denny R."/>
            <person name="Deshpande S."/>
            <person name="Dai X."/>
            <person name="Doyle J.J."/>
            <person name="Dudez A.M."/>
            <person name="Farmer A.D."/>
            <person name="Fouteau S."/>
            <person name="Franken C."/>
            <person name="Gibelin C."/>
            <person name="Gish J."/>
            <person name="Goldstein S."/>
            <person name="Gonzalez A.J."/>
            <person name="Green P.J."/>
            <person name="Hallab A."/>
            <person name="Hartog M."/>
            <person name="Hua A."/>
            <person name="Humphray S.J."/>
            <person name="Jeong D.H."/>
            <person name="Jing Y."/>
            <person name="Jocker A."/>
            <person name="Kenton S.M."/>
            <person name="Kim D.J."/>
            <person name="Klee K."/>
            <person name="Lai H."/>
            <person name="Lang C."/>
            <person name="Lin S."/>
            <person name="Macmil S.L."/>
            <person name="Magdelenat G."/>
            <person name="Matthews L."/>
            <person name="McCorrison J."/>
            <person name="Monaghan E.L."/>
            <person name="Mun J.H."/>
            <person name="Najar F.Z."/>
            <person name="Nicholson C."/>
            <person name="Noirot C."/>
            <person name="O'Bleness M."/>
            <person name="Paule C.R."/>
            <person name="Poulain J."/>
            <person name="Prion F."/>
            <person name="Qin B."/>
            <person name="Qu C."/>
            <person name="Retzel E.F."/>
            <person name="Riddle C."/>
            <person name="Sallet E."/>
            <person name="Samain S."/>
            <person name="Samson N."/>
            <person name="Sanders I."/>
            <person name="Saurat O."/>
            <person name="Scarpelli C."/>
            <person name="Schiex T."/>
            <person name="Segurens B."/>
            <person name="Severin A.J."/>
            <person name="Sherrier D.J."/>
            <person name="Shi R."/>
            <person name="Sims S."/>
            <person name="Singer S.R."/>
            <person name="Sinharoy S."/>
            <person name="Sterck L."/>
            <person name="Viollet A."/>
            <person name="Wang B.B."/>
            <person name="Wang K."/>
            <person name="Wang M."/>
            <person name="Wang X."/>
            <person name="Warfsmann J."/>
            <person name="Weissenbach J."/>
            <person name="White D.D."/>
            <person name="White J.D."/>
            <person name="Wiley G.B."/>
            <person name="Wincker P."/>
            <person name="Xing Y."/>
            <person name="Yang L."/>
            <person name="Yao Z."/>
            <person name="Ying F."/>
            <person name="Zhai J."/>
            <person name="Zhou L."/>
            <person name="Zuber A."/>
            <person name="Denarie J."/>
            <person name="Dixon R.A."/>
            <person name="May G.D."/>
            <person name="Schwartz D.C."/>
            <person name="Rogers J."/>
            <person name="Quetier F."/>
            <person name="Town C.D."/>
            <person name="Roe B.A."/>
        </authorList>
    </citation>
    <scope>NUCLEOTIDE SEQUENCE [LARGE SCALE GENOMIC DNA]</scope>
    <source>
        <strain evidence="1">A17</strain>
        <strain evidence="2 3">cv. Jemalong A17</strain>
    </source>
</reference>
<proteinExistence type="predicted"/>
<evidence type="ECO:0000313" key="1">
    <source>
        <dbReference type="EMBL" id="KEH35188.1"/>
    </source>
</evidence>
<reference evidence="2" key="3">
    <citation type="submission" date="2015-04" db="UniProtKB">
        <authorList>
            <consortium name="EnsemblPlants"/>
        </authorList>
    </citation>
    <scope>IDENTIFICATION</scope>
    <source>
        <strain evidence="2">cv. Jemalong A17</strain>
    </source>
</reference>
<dbReference type="EMBL" id="CM001219">
    <property type="protein sequence ID" value="KEH35188.1"/>
    <property type="molecule type" value="Genomic_DNA"/>
</dbReference>